<proteinExistence type="predicted"/>
<keyword evidence="1" id="KW-1133">Transmembrane helix</keyword>
<keyword evidence="2" id="KW-0732">Signal</keyword>
<keyword evidence="1" id="KW-0472">Membrane</keyword>
<dbReference type="OrthoDB" id="3247384at2759"/>
<organism evidence="3 4">
    <name type="scientific">Rhizoctonia solani</name>
    <dbReference type="NCBI Taxonomy" id="456999"/>
    <lineage>
        <taxon>Eukaryota</taxon>
        <taxon>Fungi</taxon>
        <taxon>Dikarya</taxon>
        <taxon>Basidiomycota</taxon>
        <taxon>Agaricomycotina</taxon>
        <taxon>Agaricomycetes</taxon>
        <taxon>Cantharellales</taxon>
        <taxon>Ceratobasidiaceae</taxon>
        <taxon>Rhizoctonia</taxon>
    </lineage>
</organism>
<sequence>MAFQSTMSRLAAVAFILLSLSFLAHASPIAAPAPEPEPGKEIVAIEERAGSHCYGGYCYGGLDLVTLLLQLQAAIEIKLGLLDGCLHGGDYKAIILEIEALLYAAIGAVRGYKIGLLGLLTGKILVIARIWFAIVIQSIATHCGKWAGHADFDIFLVLIVKLDLALKLLLLAIINLGGILSGLLNIIIGLFARVDIALLINVKFFLCLGALRLGGY</sequence>
<feature type="signal peptide" evidence="2">
    <location>
        <begin position="1"/>
        <end position="26"/>
    </location>
</feature>
<comment type="caution">
    <text evidence="3">The sequence shown here is derived from an EMBL/GenBank/DDBJ whole genome shotgun (WGS) entry which is preliminary data.</text>
</comment>
<evidence type="ECO:0000256" key="2">
    <source>
        <dbReference type="SAM" id="SignalP"/>
    </source>
</evidence>
<feature type="chain" id="PRO_5034585087" description="Transmembrane protein" evidence="2">
    <location>
        <begin position="27"/>
        <end position="216"/>
    </location>
</feature>
<evidence type="ECO:0008006" key="5">
    <source>
        <dbReference type="Google" id="ProtNLM"/>
    </source>
</evidence>
<evidence type="ECO:0000256" key="1">
    <source>
        <dbReference type="SAM" id="Phobius"/>
    </source>
</evidence>
<reference evidence="3" key="1">
    <citation type="submission" date="2020-09" db="EMBL/GenBank/DDBJ databases">
        <title>Comparative genome analyses of four rice-infecting Rhizoctonia solani isolates reveal extensive enrichment of homogalacturonan modification genes.</title>
        <authorList>
            <person name="Lee D.-Y."/>
            <person name="Jeon J."/>
            <person name="Kim K.-T."/>
            <person name="Cheong K."/>
            <person name="Song H."/>
            <person name="Choi G."/>
            <person name="Ko J."/>
            <person name="Opiyo S.O."/>
            <person name="Zuo S."/>
            <person name="Madhav S."/>
            <person name="Lee Y.-H."/>
            <person name="Wang G.-L."/>
        </authorList>
    </citation>
    <scope>NUCLEOTIDE SEQUENCE</scope>
    <source>
        <strain evidence="3">AG1-IA WGL</strain>
    </source>
</reference>
<evidence type="ECO:0000313" key="3">
    <source>
        <dbReference type="EMBL" id="KAF8687888.1"/>
    </source>
</evidence>
<gene>
    <name evidence="3" type="ORF">RHS03_09871</name>
</gene>
<feature type="non-terminal residue" evidence="3">
    <location>
        <position position="216"/>
    </location>
</feature>
<evidence type="ECO:0000313" key="4">
    <source>
        <dbReference type="Proteomes" id="UP000602905"/>
    </source>
</evidence>
<dbReference type="EMBL" id="JACYCD010000703">
    <property type="protein sequence ID" value="KAF8687888.1"/>
    <property type="molecule type" value="Genomic_DNA"/>
</dbReference>
<protein>
    <recommendedName>
        <fullName evidence="5">Transmembrane protein</fullName>
    </recommendedName>
</protein>
<keyword evidence="1" id="KW-0812">Transmembrane</keyword>
<accession>A0A8H7HIL7</accession>
<feature type="transmembrane region" description="Helical" evidence="1">
    <location>
        <begin position="169"/>
        <end position="190"/>
    </location>
</feature>
<feature type="transmembrane region" description="Helical" evidence="1">
    <location>
        <begin position="116"/>
        <end position="140"/>
    </location>
</feature>
<feature type="transmembrane region" description="Helical" evidence="1">
    <location>
        <begin position="196"/>
        <end position="214"/>
    </location>
</feature>
<dbReference type="Proteomes" id="UP000602905">
    <property type="component" value="Unassembled WGS sequence"/>
</dbReference>
<name>A0A8H7HIL7_9AGAM</name>
<dbReference type="AlphaFoldDB" id="A0A8H7HIL7"/>